<evidence type="ECO:0000313" key="3">
    <source>
        <dbReference type="Proteomes" id="UP000463224"/>
    </source>
</evidence>
<evidence type="ECO:0000313" key="2">
    <source>
        <dbReference type="EMBL" id="MVA97124.1"/>
    </source>
</evidence>
<dbReference type="GO" id="GO:0032259">
    <property type="term" value="P:methylation"/>
    <property type="evidence" value="ECO:0007669"/>
    <property type="project" value="UniProtKB-KW"/>
</dbReference>
<name>A0A844QET3_9HYPH</name>
<keyword evidence="3" id="KW-1185">Reference proteome</keyword>
<protein>
    <submittedName>
        <fullName evidence="2">Methyltransferase domain-containing protein</fullName>
    </submittedName>
</protein>
<gene>
    <name evidence="2" type="ORF">GN330_07660</name>
</gene>
<dbReference type="CDD" id="cd02440">
    <property type="entry name" value="AdoMet_MTases"/>
    <property type="match status" value="1"/>
</dbReference>
<dbReference type="AlphaFoldDB" id="A0A844QET3"/>
<dbReference type="PANTHER" id="PTHR43591">
    <property type="entry name" value="METHYLTRANSFERASE"/>
    <property type="match status" value="1"/>
</dbReference>
<dbReference type="InterPro" id="IPR029063">
    <property type="entry name" value="SAM-dependent_MTases_sf"/>
</dbReference>
<comment type="caution">
    <text evidence="2">The sequence shown here is derived from an EMBL/GenBank/DDBJ whole genome shotgun (WGS) entry which is preliminary data.</text>
</comment>
<dbReference type="RefSeq" id="WP_156712112.1">
    <property type="nucleotide sequence ID" value="NZ_WPHG01000002.1"/>
</dbReference>
<keyword evidence="2" id="KW-0808">Transferase</keyword>
<proteinExistence type="predicted"/>
<organism evidence="2 3">
    <name type="scientific">Nitratireductor arenosus</name>
    <dbReference type="NCBI Taxonomy" id="2682096"/>
    <lineage>
        <taxon>Bacteria</taxon>
        <taxon>Pseudomonadati</taxon>
        <taxon>Pseudomonadota</taxon>
        <taxon>Alphaproteobacteria</taxon>
        <taxon>Hyphomicrobiales</taxon>
        <taxon>Phyllobacteriaceae</taxon>
        <taxon>Nitratireductor</taxon>
    </lineage>
</organism>
<evidence type="ECO:0000259" key="1">
    <source>
        <dbReference type="Pfam" id="PF13649"/>
    </source>
</evidence>
<dbReference type="InterPro" id="IPR041698">
    <property type="entry name" value="Methyltransf_25"/>
</dbReference>
<reference evidence="2 3" key="1">
    <citation type="submission" date="2019-12" db="EMBL/GenBank/DDBJ databases">
        <title>Nitratireductor arenosus sp. nov., Isolated from sea sand, Jeju island, South Korea.</title>
        <authorList>
            <person name="Kim W."/>
        </authorList>
    </citation>
    <scope>NUCLEOTIDE SEQUENCE [LARGE SCALE GENOMIC DNA]</scope>
    <source>
        <strain evidence="2 3">CAU 1489</strain>
    </source>
</reference>
<dbReference type="GO" id="GO:0008168">
    <property type="term" value="F:methyltransferase activity"/>
    <property type="evidence" value="ECO:0007669"/>
    <property type="project" value="UniProtKB-KW"/>
</dbReference>
<feature type="domain" description="Methyltransferase" evidence="1">
    <location>
        <begin position="51"/>
        <end position="151"/>
    </location>
</feature>
<dbReference type="SUPFAM" id="SSF53335">
    <property type="entry name" value="S-adenosyl-L-methionine-dependent methyltransferases"/>
    <property type="match status" value="1"/>
</dbReference>
<keyword evidence="2" id="KW-0489">Methyltransferase</keyword>
<dbReference type="Pfam" id="PF13649">
    <property type="entry name" value="Methyltransf_25"/>
    <property type="match status" value="1"/>
</dbReference>
<dbReference type="Gene3D" id="3.40.50.150">
    <property type="entry name" value="Vaccinia Virus protein VP39"/>
    <property type="match status" value="1"/>
</dbReference>
<dbReference type="EMBL" id="WPHG01000002">
    <property type="protein sequence ID" value="MVA97124.1"/>
    <property type="molecule type" value="Genomic_DNA"/>
</dbReference>
<accession>A0A844QET3</accession>
<sequence length="225" mass="24817">MTAGAHGGDHAALMDANYRFQRHVYDLTRKFYLLGRDRLVDALQVPAGGSVLELGCGTGRNLALVAKRYPHARLFGLDISPAMLATAHRTIARRGLGGRTRLARADATGFDPQALFGRQKFDRVFVSYALSMIPGWERTVAAGLDCLAPGGSLHIVDFGRQERLPRWFASTLRAWLARFHVAPRDGLREVLESESQRFGASLRFDSLFRGYAVLAVMTRGSPSET</sequence>
<dbReference type="Proteomes" id="UP000463224">
    <property type="component" value="Unassembled WGS sequence"/>
</dbReference>